<evidence type="ECO:0000259" key="1">
    <source>
        <dbReference type="Pfam" id="PF13843"/>
    </source>
</evidence>
<dbReference type="Proteomes" id="UP000327044">
    <property type="component" value="Unassembled WGS sequence"/>
</dbReference>
<dbReference type="AlphaFoldDB" id="A0A5N4B6I5"/>
<feature type="domain" description="PiggyBac transposable element-derived protein" evidence="1">
    <location>
        <begin position="97"/>
        <end position="399"/>
    </location>
</feature>
<reference evidence="2 3" key="1">
    <citation type="journal article" date="2018" name="Elife">
        <title>Firefly genomes illuminate parallel origins of bioluminescence in beetles.</title>
        <authorList>
            <person name="Fallon T.R."/>
            <person name="Lower S.E."/>
            <person name="Chang C.H."/>
            <person name="Bessho-Uehara M."/>
            <person name="Martin G.J."/>
            <person name="Bewick A.J."/>
            <person name="Behringer M."/>
            <person name="Debat H.J."/>
            <person name="Wong I."/>
            <person name="Day J.C."/>
            <person name="Suvorov A."/>
            <person name="Silva C.J."/>
            <person name="Stanger-Hall K.F."/>
            <person name="Hall D.W."/>
            <person name="Schmitz R.J."/>
            <person name="Nelson D.R."/>
            <person name="Lewis S.M."/>
            <person name="Shigenobu S."/>
            <person name="Bybee S.M."/>
            <person name="Larracuente A.M."/>
            <person name="Oba Y."/>
            <person name="Weng J.K."/>
        </authorList>
    </citation>
    <scope>NUCLEOTIDE SEQUENCE [LARGE SCALE GENOMIC DNA]</scope>
    <source>
        <strain evidence="2">1611_PpyrPB1</strain>
        <tissue evidence="2">Whole body</tissue>
    </source>
</reference>
<dbReference type="InParanoid" id="A0A5N4B6I5"/>
<comment type="caution">
    <text evidence="2">The sequence shown here is derived from an EMBL/GenBank/DDBJ whole genome shotgun (WGS) entry which is preliminary data.</text>
</comment>
<evidence type="ECO:0000313" key="3">
    <source>
        <dbReference type="Proteomes" id="UP000327044"/>
    </source>
</evidence>
<dbReference type="InterPro" id="IPR052638">
    <property type="entry name" value="PiggyBac_TE-derived"/>
</dbReference>
<name>A0A5N4B6I5_PHOPY</name>
<proteinExistence type="predicted"/>
<dbReference type="InterPro" id="IPR029526">
    <property type="entry name" value="PGBD"/>
</dbReference>
<dbReference type="Pfam" id="PF13843">
    <property type="entry name" value="DDE_Tnp_1_7"/>
    <property type="match status" value="1"/>
</dbReference>
<protein>
    <recommendedName>
        <fullName evidence="1">PiggyBac transposable element-derived protein domain-containing protein</fullName>
    </recommendedName>
</protein>
<dbReference type="PANTHER" id="PTHR47055">
    <property type="entry name" value="DDE_TNP_1_7 DOMAIN-CONTAINING PROTEIN"/>
    <property type="match status" value="1"/>
</dbReference>
<dbReference type="EMBL" id="VVIM01000001">
    <property type="protein sequence ID" value="KAB0805176.1"/>
    <property type="molecule type" value="Genomic_DNA"/>
</dbReference>
<organism evidence="2 3">
    <name type="scientific">Photinus pyralis</name>
    <name type="common">Common eastern firefly</name>
    <name type="synonym">Lampyris pyralis</name>
    <dbReference type="NCBI Taxonomy" id="7054"/>
    <lineage>
        <taxon>Eukaryota</taxon>
        <taxon>Metazoa</taxon>
        <taxon>Ecdysozoa</taxon>
        <taxon>Arthropoda</taxon>
        <taxon>Hexapoda</taxon>
        <taxon>Insecta</taxon>
        <taxon>Pterygota</taxon>
        <taxon>Neoptera</taxon>
        <taxon>Endopterygota</taxon>
        <taxon>Coleoptera</taxon>
        <taxon>Polyphaga</taxon>
        <taxon>Elateriformia</taxon>
        <taxon>Elateroidea</taxon>
        <taxon>Lampyridae</taxon>
        <taxon>Lampyrinae</taxon>
        <taxon>Photinus</taxon>
    </lineage>
</organism>
<dbReference type="PANTHER" id="PTHR47055:SF3">
    <property type="entry name" value="PHORBOL-ESTER_DAG-TYPE DOMAIN-CONTAINING PROTEIN"/>
    <property type="match status" value="1"/>
</dbReference>
<accession>A0A5N4B6I5</accession>
<gene>
    <name evidence="2" type="ORF">PPYR_02146</name>
</gene>
<sequence>MVALEIKCIRNTGVLQAMIQIHKYATTHPTLRCDESYPATDVDNNTNIASDSDDDIPLSHFVKYRKKSNHWVQEDITSKLPSWQKECVANNNAQTLDMFYLFFDDELWQMITNFTNLYAVQHNRNGDISIDEIKCFFGVLIYSGYTSVSRRSLYWENCSDAHHNIVYEAISRNRFNFIMQNLHCNDNTHLDLHNKFSKINPLLNHLSQKFIEHAPLQENHSVDEFMIPYFGRHGSKQFIRGKPIRWGYKFWMATTTKGYIEWFEPYQGSSTNLDERYKDLGLGTSVVLSFVDKLVSEKGRLPFHLYFDNFFSSWDLLLVLRDRGIKAIRTLRENRITVPVIKSGLDLKKTERGCFEYALEKTENILVCKWNDNNIVTMCSNCESVFPTHTVSRFSQKEKKKYLYFNQK</sequence>
<dbReference type="GO" id="GO:0043565">
    <property type="term" value="F:sequence-specific DNA binding"/>
    <property type="evidence" value="ECO:0007669"/>
    <property type="project" value="TreeGrafter"/>
</dbReference>
<evidence type="ECO:0000313" key="2">
    <source>
        <dbReference type="EMBL" id="KAB0805176.1"/>
    </source>
</evidence>
<keyword evidence="3" id="KW-1185">Reference proteome</keyword>